<sequence length="305" mass="35001">MELVEEVKELLRETEKVLKGSARRVFMARTVRALGEGGQRLAERELGWNRGTIRKGLHELVQGIICLDAYAARGRKRSEQHLSNLLSDITAIVDGQSQADPQFRTNRLYTRLTATEVRRQLIAQKGYSDAELPILAADHDFQPKTTVTPVGLFLPAFDEVFFYGVTSKVTSDCLVDCLIDWWEATRERFSHITTLVINLDSGPENHSRRTQFMQRLVEFVQQYHMDIRLAYYPPYHSKYNPIERCWGILEQHWNGSLLDSVDAVISYARTMTWKGKHPVVELVTSIYQTGVKLNKEAMDAIETQL</sequence>
<reference evidence="1 2" key="1">
    <citation type="submission" date="2019-01" db="EMBL/GenBank/DDBJ databases">
        <title>Ktedonosporobacter rubrisoli SCAWS-G2.</title>
        <authorList>
            <person name="Huang Y."/>
            <person name="Yan B."/>
        </authorList>
    </citation>
    <scope>NUCLEOTIDE SEQUENCE [LARGE SCALE GENOMIC DNA]</scope>
    <source>
        <strain evidence="1 2">SCAWS-G2</strain>
    </source>
</reference>
<keyword evidence="2" id="KW-1185">Reference proteome</keyword>
<dbReference type="Pfam" id="PF07592">
    <property type="entry name" value="DDE_Tnp_ISAZ013"/>
    <property type="match status" value="1"/>
</dbReference>
<protein>
    <submittedName>
        <fullName evidence="1">ISAzo13 family transposase</fullName>
    </submittedName>
</protein>
<evidence type="ECO:0000313" key="2">
    <source>
        <dbReference type="Proteomes" id="UP000290365"/>
    </source>
</evidence>
<dbReference type="Proteomes" id="UP000290365">
    <property type="component" value="Chromosome"/>
</dbReference>
<dbReference type="RefSeq" id="WP_129886016.1">
    <property type="nucleotide sequence ID" value="NZ_CP035758.1"/>
</dbReference>
<name>A0A4P6JJU1_KTERU</name>
<evidence type="ECO:0000313" key="1">
    <source>
        <dbReference type="EMBL" id="QBD75417.1"/>
    </source>
</evidence>
<dbReference type="EMBL" id="CP035758">
    <property type="protein sequence ID" value="QBD75417.1"/>
    <property type="molecule type" value="Genomic_DNA"/>
</dbReference>
<accession>A0A4P6JJU1</accession>
<proteinExistence type="predicted"/>
<dbReference type="OrthoDB" id="149069at2"/>
<dbReference type="KEGG" id="kbs:EPA93_05130"/>
<dbReference type="Gene3D" id="3.30.420.10">
    <property type="entry name" value="Ribonuclease H-like superfamily/Ribonuclease H"/>
    <property type="match status" value="1"/>
</dbReference>
<dbReference type="GO" id="GO:0003676">
    <property type="term" value="F:nucleic acid binding"/>
    <property type="evidence" value="ECO:0007669"/>
    <property type="project" value="InterPro"/>
</dbReference>
<organism evidence="1 2">
    <name type="scientific">Ktedonosporobacter rubrisoli</name>
    <dbReference type="NCBI Taxonomy" id="2509675"/>
    <lineage>
        <taxon>Bacteria</taxon>
        <taxon>Bacillati</taxon>
        <taxon>Chloroflexota</taxon>
        <taxon>Ktedonobacteria</taxon>
        <taxon>Ktedonobacterales</taxon>
        <taxon>Ktedonosporobacteraceae</taxon>
        <taxon>Ktedonosporobacter</taxon>
    </lineage>
</organism>
<gene>
    <name evidence="1" type="ORF">EPA93_05130</name>
</gene>
<dbReference type="AlphaFoldDB" id="A0A4P6JJU1"/>
<dbReference type="InterPro" id="IPR011518">
    <property type="entry name" value="Transposase_36"/>
</dbReference>
<dbReference type="InterPro" id="IPR036397">
    <property type="entry name" value="RNaseH_sf"/>
</dbReference>